<keyword evidence="3" id="KW-0862">Zinc</keyword>
<dbReference type="GO" id="GO:0008270">
    <property type="term" value="F:zinc ion binding"/>
    <property type="evidence" value="ECO:0007669"/>
    <property type="project" value="UniProtKB-KW"/>
</dbReference>
<dbReference type="InParanoid" id="A0A1X7T6J5"/>
<sequence length="232" mass="25079">MAEKSGSSKRASQLSKRGGPQLPKSGSGPPGTKSKIPKTPTNHAASSPALVHCVCSSTEDVGLMVECESCSKWSHSKCVGITQSTAPSFPFVCPFCVKLLFSRLAAAELEIDALRKQISTLESAAEQCQAHGAEIDRLNNSLQQASLNTRSLPRESDPHDASNNNSSSNPNSRRQHMHHSARKEKETDRRSVKGQSCEEVLLQQPVSHINLIDLTTCETIDNVMTSSVTLKD</sequence>
<dbReference type="PROSITE" id="PS50016">
    <property type="entry name" value="ZF_PHD_2"/>
    <property type="match status" value="1"/>
</dbReference>
<dbReference type="Pfam" id="PF20826">
    <property type="entry name" value="PHD_5"/>
    <property type="match status" value="1"/>
</dbReference>
<evidence type="ECO:0000256" key="6">
    <source>
        <dbReference type="SAM" id="MobiDB-lite"/>
    </source>
</evidence>
<evidence type="ECO:0000256" key="3">
    <source>
        <dbReference type="ARBA" id="ARBA00022833"/>
    </source>
</evidence>
<evidence type="ECO:0000256" key="1">
    <source>
        <dbReference type="ARBA" id="ARBA00022723"/>
    </source>
</evidence>
<feature type="domain" description="PHD-type" evidence="7">
    <location>
        <begin position="50"/>
        <end position="99"/>
    </location>
</feature>
<accession>A0A1X7T6J5</accession>
<evidence type="ECO:0000256" key="4">
    <source>
        <dbReference type="PROSITE-ProRule" id="PRU00146"/>
    </source>
</evidence>
<dbReference type="Gene3D" id="3.30.40.10">
    <property type="entry name" value="Zinc/RING finger domain, C3HC4 (zinc finger)"/>
    <property type="match status" value="1"/>
</dbReference>
<dbReference type="AlphaFoldDB" id="A0A1X7T6J5"/>
<feature type="coiled-coil region" evidence="5">
    <location>
        <begin position="97"/>
        <end position="148"/>
    </location>
</feature>
<reference evidence="8" key="1">
    <citation type="submission" date="2017-05" db="UniProtKB">
        <authorList>
            <consortium name="EnsemblMetazoa"/>
        </authorList>
    </citation>
    <scope>IDENTIFICATION</scope>
</reference>
<feature type="compositionally biased region" description="Basic residues" evidence="6">
    <location>
        <begin position="173"/>
        <end position="182"/>
    </location>
</feature>
<keyword evidence="5" id="KW-0175">Coiled coil</keyword>
<keyword evidence="2 4" id="KW-0863">Zinc-finger</keyword>
<proteinExistence type="predicted"/>
<dbReference type="InterPro" id="IPR013083">
    <property type="entry name" value="Znf_RING/FYVE/PHD"/>
</dbReference>
<evidence type="ECO:0000256" key="5">
    <source>
        <dbReference type="SAM" id="Coils"/>
    </source>
</evidence>
<name>A0A1X7T6J5_AMPQE</name>
<feature type="region of interest" description="Disordered" evidence="6">
    <location>
        <begin position="1"/>
        <end position="45"/>
    </location>
</feature>
<protein>
    <recommendedName>
        <fullName evidence="7">PHD-type domain-containing protein</fullName>
    </recommendedName>
</protein>
<dbReference type="SMART" id="SM00249">
    <property type="entry name" value="PHD"/>
    <property type="match status" value="1"/>
</dbReference>
<evidence type="ECO:0000313" key="8">
    <source>
        <dbReference type="EnsemblMetazoa" id="Aqu2.1.10140_001"/>
    </source>
</evidence>
<dbReference type="InterPro" id="IPR001965">
    <property type="entry name" value="Znf_PHD"/>
</dbReference>
<evidence type="ECO:0000256" key="2">
    <source>
        <dbReference type="ARBA" id="ARBA00022771"/>
    </source>
</evidence>
<dbReference type="SUPFAM" id="SSF57903">
    <property type="entry name" value="FYVE/PHD zinc finger"/>
    <property type="match status" value="1"/>
</dbReference>
<keyword evidence="1" id="KW-0479">Metal-binding</keyword>
<dbReference type="InterPro" id="IPR011011">
    <property type="entry name" value="Znf_FYVE_PHD"/>
</dbReference>
<dbReference type="OrthoDB" id="413122at2759"/>
<feature type="compositionally biased region" description="Low complexity" evidence="6">
    <location>
        <begin position="162"/>
        <end position="172"/>
    </location>
</feature>
<feature type="region of interest" description="Disordered" evidence="6">
    <location>
        <begin position="148"/>
        <end position="196"/>
    </location>
</feature>
<evidence type="ECO:0000259" key="7">
    <source>
        <dbReference type="PROSITE" id="PS50016"/>
    </source>
</evidence>
<dbReference type="InterPro" id="IPR019787">
    <property type="entry name" value="Znf_PHD-finger"/>
</dbReference>
<organism evidence="8">
    <name type="scientific">Amphimedon queenslandica</name>
    <name type="common">Sponge</name>
    <dbReference type="NCBI Taxonomy" id="400682"/>
    <lineage>
        <taxon>Eukaryota</taxon>
        <taxon>Metazoa</taxon>
        <taxon>Porifera</taxon>
        <taxon>Demospongiae</taxon>
        <taxon>Heteroscleromorpha</taxon>
        <taxon>Haplosclerida</taxon>
        <taxon>Niphatidae</taxon>
        <taxon>Amphimedon</taxon>
    </lineage>
</organism>
<dbReference type="EnsemblMetazoa" id="Aqu2.1.10140_001">
    <property type="protein sequence ID" value="Aqu2.1.10140_001"/>
    <property type="gene ID" value="Aqu2.1.10140"/>
</dbReference>